<gene>
    <name evidence="2" type="ORF">LCGC14_0585220</name>
</gene>
<dbReference type="EMBL" id="LAZR01000898">
    <property type="protein sequence ID" value="KKN55150.1"/>
    <property type="molecule type" value="Genomic_DNA"/>
</dbReference>
<protein>
    <recommendedName>
        <fullName evidence="3">MotA/TolQ/ExbB proton channel domain-containing protein</fullName>
    </recommendedName>
</protein>
<feature type="transmembrane region" description="Helical" evidence="1">
    <location>
        <begin position="6"/>
        <end position="31"/>
    </location>
</feature>
<evidence type="ECO:0008006" key="3">
    <source>
        <dbReference type="Google" id="ProtNLM"/>
    </source>
</evidence>
<keyword evidence="1" id="KW-1133">Transmembrane helix</keyword>
<name>A0A0F9RF49_9ZZZZ</name>
<organism evidence="2">
    <name type="scientific">marine sediment metagenome</name>
    <dbReference type="NCBI Taxonomy" id="412755"/>
    <lineage>
        <taxon>unclassified sequences</taxon>
        <taxon>metagenomes</taxon>
        <taxon>ecological metagenomes</taxon>
    </lineage>
</organism>
<comment type="caution">
    <text evidence="2">The sequence shown here is derived from an EMBL/GenBank/DDBJ whole genome shotgun (WGS) entry which is preliminary data.</text>
</comment>
<dbReference type="AlphaFoldDB" id="A0A0F9RF49"/>
<reference evidence="2" key="1">
    <citation type="journal article" date="2015" name="Nature">
        <title>Complex archaea that bridge the gap between prokaryotes and eukaryotes.</title>
        <authorList>
            <person name="Spang A."/>
            <person name="Saw J.H."/>
            <person name="Jorgensen S.L."/>
            <person name="Zaremba-Niedzwiedzka K."/>
            <person name="Martijn J."/>
            <person name="Lind A.E."/>
            <person name="van Eijk R."/>
            <person name="Schleper C."/>
            <person name="Guy L."/>
            <person name="Ettema T.J."/>
        </authorList>
    </citation>
    <scope>NUCLEOTIDE SEQUENCE</scope>
</reference>
<evidence type="ECO:0000256" key="1">
    <source>
        <dbReference type="SAM" id="Phobius"/>
    </source>
</evidence>
<feature type="transmembrane region" description="Helical" evidence="1">
    <location>
        <begin position="43"/>
        <end position="69"/>
    </location>
</feature>
<sequence length="72" mass="7070">MPNIGVNAVIAGVVASIFGVVGFAVVKAFVGAQDTASWSAAELSIIVTAVPIGVALMAFLAAFGGLSAIHRG</sequence>
<evidence type="ECO:0000313" key="2">
    <source>
        <dbReference type="EMBL" id="KKN55150.1"/>
    </source>
</evidence>
<accession>A0A0F9RF49</accession>
<keyword evidence="1" id="KW-0812">Transmembrane</keyword>
<proteinExistence type="predicted"/>
<keyword evidence="1" id="KW-0472">Membrane</keyword>